<proteinExistence type="predicted"/>
<dbReference type="EMBL" id="LZTJ01000012">
    <property type="protein sequence ID" value="OBP77595.1"/>
    <property type="molecule type" value="Genomic_DNA"/>
</dbReference>
<evidence type="ECO:0000313" key="2">
    <source>
        <dbReference type="EMBL" id="OBQ71335.1"/>
    </source>
</evidence>
<gene>
    <name evidence="2" type="ORF">A8145_00095</name>
    <name evidence="1" type="ORF">BAE39_16580</name>
</gene>
<evidence type="ECO:0000313" key="1">
    <source>
        <dbReference type="EMBL" id="OBP77595.1"/>
    </source>
</evidence>
<reference evidence="1" key="3">
    <citation type="submission" date="2016-06" db="EMBL/GenBank/DDBJ databases">
        <authorList>
            <person name="Kjaerup R.B."/>
            <person name="Dalgaard T.S."/>
            <person name="Juul-Madsen H.R."/>
        </authorList>
    </citation>
    <scope>NUCLEOTIDE SEQUENCE</scope>
    <source>
        <strain evidence="1">R7ANS::ICEMlSym2042</strain>
    </source>
</reference>
<dbReference type="EMBL" id="LYTK01000001">
    <property type="protein sequence ID" value="OBQ71335.1"/>
    <property type="molecule type" value="Genomic_DNA"/>
</dbReference>
<dbReference type="OrthoDB" id="9989314at2"/>
<sequence length="65" mass="7625">MDGLYVHLGSDFSAAPKHVRGSFQKLLTSIRDLVRMHIMLLRQLSQRPFRLNKCLLFQLKPKSWT</sequence>
<dbReference type="RefSeq" id="WP_019856517.1">
    <property type="nucleotide sequence ID" value="NZ_CP033334.1"/>
</dbReference>
<dbReference type="AlphaFoldDB" id="A0A1A5IQ35"/>
<reference evidence="2 3" key="1">
    <citation type="submission" date="2016-05" db="EMBL/GenBank/DDBJ databases">
        <authorList>
            <person name="Ramsay J.P."/>
        </authorList>
    </citation>
    <scope>NUCLEOTIDE SEQUENCE [LARGE SCALE GENOMIC DNA]</scope>
    <source>
        <strain evidence="2 3">NZP2042</strain>
    </source>
</reference>
<comment type="caution">
    <text evidence="1">The sequence shown here is derived from an EMBL/GenBank/DDBJ whole genome shotgun (WGS) entry which is preliminary data.</text>
</comment>
<accession>A0A1A5IQ35</accession>
<dbReference type="Proteomes" id="UP000093748">
    <property type="component" value="Unassembled WGS sequence"/>
</dbReference>
<protein>
    <submittedName>
        <fullName evidence="1">Uncharacterized protein</fullName>
    </submittedName>
</protein>
<organism evidence="1 4">
    <name type="scientific">Rhizobium loti</name>
    <name type="common">Mesorhizobium loti</name>
    <dbReference type="NCBI Taxonomy" id="381"/>
    <lineage>
        <taxon>Bacteria</taxon>
        <taxon>Pseudomonadati</taxon>
        <taxon>Pseudomonadota</taxon>
        <taxon>Alphaproteobacteria</taxon>
        <taxon>Hyphomicrobiales</taxon>
        <taxon>Phyllobacteriaceae</taxon>
        <taxon>Mesorhizobium</taxon>
    </lineage>
</organism>
<evidence type="ECO:0000313" key="4">
    <source>
        <dbReference type="Proteomes" id="UP000093748"/>
    </source>
</evidence>
<dbReference type="Proteomes" id="UP000093737">
    <property type="component" value="Unassembled WGS sequence"/>
</dbReference>
<reference evidence="4" key="2">
    <citation type="submission" date="2016-06" db="EMBL/GenBank/DDBJ databases">
        <title>NZP2037 Pacbio-Illumina hybrid assembly.</title>
        <authorList>
            <person name="Ramsay J.P."/>
        </authorList>
    </citation>
    <scope>NUCLEOTIDE SEQUENCE [LARGE SCALE GENOMIC DNA]</scope>
    <source>
        <strain evidence="4">R7ANS::ICEMlSym2042</strain>
    </source>
</reference>
<evidence type="ECO:0000313" key="3">
    <source>
        <dbReference type="Proteomes" id="UP000093737"/>
    </source>
</evidence>
<name>A0A1A5IQ35_RHILI</name>